<sequence length="127" mass="15134">MSIFQANSITNRITCPPTSRKSARRDLHSKFKLNKALKEKEQNQVELRQLHAEGRECLKKESMQLLAEKIDYYYWQIPEFYTWHGNASEWKPQKRILKIGRMYYASGSFFAETTSQIDRFRGCFCKK</sequence>
<dbReference type="AlphaFoldDB" id="A0A914DK51"/>
<dbReference type="Proteomes" id="UP000887540">
    <property type="component" value="Unplaced"/>
</dbReference>
<organism evidence="1 2">
    <name type="scientific">Acrobeloides nanus</name>
    <dbReference type="NCBI Taxonomy" id="290746"/>
    <lineage>
        <taxon>Eukaryota</taxon>
        <taxon>Metazoa</taxon>
        <taxon>Ecdysozoa</taxon>
        <taxon>Nematoda</taxon>
        <taxon>Chromadorea</taxon>
        <taxon>Rhabditida</taxon>
        <taxon>Tylenchina</taxon>
        <taxon>Cephalobomorpha</taxon>
        <taxon>Cephaloboidea</taxon>
        <taxon>Cephalobidae</taxon>
        <taxon>Acrobeloides</taxon>
    </lineage>
</organism>
<protein>
    <submittedName>
        <fullName evidence="2">Uncharacterized protein</fullName>
    </submittedName>
</protein>
<name>A0A914DK51_9BILA</name>
<accession>A0A914DK51</accession>
<evidence type="ECO:0000313" key="1">
    <source>
        <dbReference type="Proteomes" id="UP000887540"/>
    </source>
</evidence>
<evidence type="ECO:0000313" key="2">
    <source>
        <dbReference type="WBParaSite" id="ACRNAN_scaffold285.g31118.t1"/>
    </source>
</evidence>
<keyword evidence="1" id="KW-1185">Reference proteome</keyword>
<reference evidence="2" key="1">
    <citation type="submission" date="2022-11" db="UniProtKB">
        <authorList>
            <consortium name="WormBaseParasite"/>
        </authorList>
    </citation>
    <scope>IDENTIFICATION</scope>
</reference>
<dbReference type="WBParaSite" id="ACRNAN_scaffold285.g31118.t1">
    <property type="protein sequence ID" value="ACRNAN_scaffold285.g31118.t1"/>
    <property type="gene ID" value="ACRNAN_scaffold285.g31118"/>
</dbReference>
<proteinExistence type="predicted"/>